<organism evidence="1 2">
    <name type="scientific">Maioricimonas rarisocia</name>
    <dbReference type="NCBI Taxonomy" id="2528026"/>
    <lineage>
        <taxon>Bacteria</taxon>
        <taxon>Pseudomonadati</taxon>
        <taxon>Planctomycetota</taxon>
        <taxon>Planctomycetia</taxon>
        <taxon>Planctomycetales</taxon>
        <taxon>Planctomycetaceae</taxon>
        <taxon>Maioricimonas</taxon>
    </lineage>
</organism>
<gene>
    <name evidence="1" type="ORF">Mal4_24120</name>
</gene>
<evidence type="ECO:0000313" key="2">
    <source>
        <dbReference type="Proteomes" id="UP000320496"/>
    </source>
</evidence>
<protein>
    <submittedName>
        <fullName evidence="1">Uncharacterized protein</fullName>
    </submittedName>
</protein>
<proteinExistence type="predicted"/>
<dbReference type="Proteomes" id="UP000320496">
    <property type="component" value="Chromosome"/>
</dbReference>
<keyword evidence="2" id="KW-1185">Reference proteome</keyword>
<name>A0A517Z6P7_9PLAN</name>
<dbReference type="AlphaFoldDB" id="A0A517Z6P7"/>
<accession>A0A517Z6P7</accession>
<reference evidence="1 2" key="1">
    <citation type="submission" date="2019-02" db="EMBL/GenBank/DDBJ databases">
        <title>Deep-cultivation of Planctomycetes and their phenomic and genomic characterization uncovers novel biology.</title>
        <authorList>
            <person name="Wiegand S."/>
            <person name="Jogler M."/>
            <person name="Boedeker C."/>
            <person name="Pinto D."/>
            <person name="Vollmers J."/>
            <person name="Rivas-Marin E."/>
            <person name="Kohn T."/>
            <person name="Peeters S.H."/>
            <person name="Heuer A."/>
            <person name="Rast P."/>
            <person name="Oberbeckmann S."/>
            <person name="Bunk B."/>
            <person name="Jeske O."/>
            <person name="Meyerdierks A."/>
            <person name="Storesund J.E."/>
            <person name="Kallscheuer N."/>
            <person name="Luecker S."/>
            <person name="Lage O.M."/>
            <person name="Pohl T."/>
            <person name="Merkel B.J."/>
            <person name="Hornburger P."/>
            <person name="Mueller R.-W."/>
            <person name="Bruemmer F."/>
            <person name="Labrenz M."/>
            <person name="Spormann A.M."/>
            <person name="Op den Camp H."/>
            <person name="Overmann J."/>
            <person name="Amann R."/>
            <person name="Jetten M.S.M."/>
            <person name="Mascher T."/>
            <person name="Medema M.H."/>
            <person name="Devos D.P."/>
            <person name="Kaster A.-K."/>
            <person name="Ovreas L."/>
            <person name="Rohde M."/>
            <person name="Galperin M.Y."/>
            <person name="Jogler C."/>
        </authorList>
    </citation>
    <scope>NUCLEOTIDE SEQUENCE [LARGE SCALE GENOMIC DNA]</scope>
    <source>
        <strain evidence="1 2">Mal4</strain>
    </source>
</reference>
<dbReference type="KEGG" id="mri:Mal4_24120"/>
<dbReference type="EMBL" id="CP036275">
    <property type="protein sequence ID" value="QDU38091.1"/>
    <property type="molecule type" value="Genomic_DNA"/>
</dbReference>
<dbReference type="RefSeq" id="WP_145369410.1">
    <property type="nucleotide sequence ID" value="NZ_CP036275.1"/>
</dbReference>
<dbReference type="OrthoDB" id="215020at2"/>
<sequence length="238" mass="25105">MSIRHTLAPAALLLGVALGTPGCVHTPMAGDPVVEAGCDVCSADQPCGECSSCDPHGGGLRGRLSHMNFVMFGWLHKKSNAIPETLPLGSAVRAHYQVMETNGEAADFIFHRHDFVADTAELTPDGKDKVLEIAARMRSTPFPVLIERGENNSDPELDAIRRTLIARILTDMGNPDANQRTIVATPYGPGYNAIQAEPMYYRHILTGGVGNNFGQFGNTPGQYGGFGGGGGGGVGFGP</sequence>
<evidence type="ECO:0000313" key="1">
    <source>
        <dbReference type="EMBL" id="QDU38091.1"/>
    </source>
</evidence>